<evidence type="ECO:0000256" key="6">
    <source>
        <dbReference type="ARBA" id="ARBA00023136"/>
    </source>
</evidence>
<evidence type="ECO:0000256" key="4">
    <source>
        <dbReference type="ARBA" id="ARBA00022692"/>
    </source>
</evidence>
<dbReference type="AlphaFoldDB" id="A0A437QXC9"/>
<proteinExistence type="inferred from homology"/>
<dbReference type="PROSITE" id="PS51123">
    <property type="entry name" value="OMPA_2"/>
    <property type="match status" value="1"/>
</dbReference>
<keyword evidence="12" id="KW-1185">Reference proteome</keyword>
<dbReference type="PANTHER" id="PTHR30329:SF21">
    <property type="entry name" value="LIPOPROTEIN YIAD-RELATED"/>
    <property type="match status" value="1"/>
</dbReference>
<comment type="subcellular location">
    <subcellularLocation>
        <location evidence="1">Cell membrane</location>
        <topology evidence="1">Single-pass membrane protein</topology>
    </subcellularLocation>
</comment>
<name>A0A437QXC9_9PROT</name>
<dbReference type="InterPro" id="IPR036737">
    <property type="entry name" value="OmpA-like_sf"/>
</dbReference>
<evidence type="ECO:0000313" key="12">
    <source>
        <dbReference type="Proteomes" id="UP000287447"/>
    </source>
</evidence>
<evidence type="ECO:0000256" key="5">
    <source>
        <dbReference type="ARBA" id="ARBA00022989"/>
    </source>
</evidence>
<dbReference type="RefSeq" id="WP_127764552.1">
    <property type="nucleotide sequence ID" value="NZ_SADE01000001.1"/>
</dbReference>
<feature type="region of interest" description="Disordered" evidence="8">
    <location>
        <begin position="102"/>
        <end position="137"/>
    </location>
</feature>
<keyword evidence="3" id="KW-1003">Cell membrane</keyword>
<feature type="domain" description="OmpA-like" evidence="10">
    <location>
        <begin position="175"/>
        <end position="295"/>
    </location>
</feature>
<evidence type="ECO:0000313" key="11">
    <source>
        <dbReference type="EMBL" id="RVU39181.1"/>
    </source>
</evidence>
<sequence>MADTLEDKPLILKKKKKIPAEGHGGAWKIAYADFVTAMMAFFLLLWLLNATTEEQMEGISDFFAPVNVSEEKTGIGEALKGLEVLAEGALRSASARPKITTQIPTFGDEAAGEESGEERKSPIESNPESGQTKTPEKADEAIEIAMAQIQQSLQEAPELAALQESLLMTPTPDGLDIQILDQRERSMFEGKSTRLTGYAKRLLALVGSIIAELPNEIAITGHTDGSNYRSISPAYTKWELTADQAAAAQRWLVEAGLPLDRFRRIVGRADTELLDIQEPDAPRNRRISILLMRQKPKGDSG</sequence>
<dbReference type="InterPro" id="IPR025713">
    <property type="entry name" value="MotB-like_N_dom"/>
</dbReference>
<comment type="similarity">
    <text evidence="2">Belongs to the MotB family.</text>
</comment>
<feature type="transmembrane region" description="Helical" evidence="9">
    <location>
        <begin position="29"/>
        <end position="48"/>
    </location>
</feature>
<dbReference type="Gene3D" id="3.30.1330.60">
    <property type="entry name" value="OmpA-like domain"/>
    <property type="match status" value="1"/>
</dbReference>
<evidence type="ECO:0000256" key="2">
    <source>
        <dbReference type="ARBA" id="ARBA00008914"/>
    </source>
</evidence>
<dbReference type="PANTHER" id="PTHR30329">
    <property type="entry name" value="STATOR ELEMENT OF FLAGELLAR MOTOR COMPLEX"/>
    <property type="match status" value="1"/>
</dbReference>
<evidence type="ECO:0000256" key="1">
    <source>
        <dbReference type="ARBA" id="ARBA00004162"/>
    </source>
</evidence>
<dbReference type="InterPro" id="IPR006665">
    <property type="entry name" value="OmpA-like"/>
</dbReference>
<reference evidence="12" key="1">
    <citation type="submission" date="2019-01" db="EMBL/GenBank/DDBJ databases">
        <title>Gri0909 isolated from a small marine red alga.</title>
        <authorList>
            <person name="Kim J."/>
            <person name="Jeong S.E."/>
            <person name="Jeon C.O."/>
        </authorList>
    </citation>
    <scope>NUCLEOTIDE SEQUENCE [LARGE SCALE GENOMIC DNA]</scope>
    <source>
        <strain evidence="12">Gri0909</strain>
    </source>
</reference>
<feature type="compositionally biased region" description="Polar residues" evidence="8">
    <location>
        <begin position="123"/>
        <end position="133"/>
    </location>
</feature>
<dbReference type="InterPro" id="IPR050330">
    <property type="entry name" value="Bact_OuterMem_StrucFunc"/>
</dbReference>
<protein>
    <recommendedName>
        <fullName evidence="10">OmpA-like domain-containing protein</fullName>
    </recommendedName>
</protein>
<dbReference type="Proteomes" id="UP000287447">
    <property type="component" value="Unassembled WGS sequence"/>
</dbReference>
<evidence type="ECO:0000256" key="8">
    <source>
        <dbReference type="SAM" id="MobiDB-lite"/>
    </source>
</evidence>
<dbReference type="OrthoDB" id="7170686at2"/>
<evidence type="ECO:0000259" key="10">
    <source>
        <dbReference type="PROSITE" id="PS51123"/>
    </source>
</evidence>
<evidence type="ECO:0000256" key="9">
    <source>
        <dbReference type="SAM" id="Phobius"/>
    </source>
</evidence>
<keyword evidence="6 7" id="KW-0472">Membrane</keyword>
<dbReference type="Pfam" id="PF00691">
    <property type="entry name" value="OmpA"/>
    <property type="match status" value="1"/>
</dbReference>
<dbReference type="SUPFAM" id="SSF103088">
    <property type="entry name" value="OmpA-like"/>
    <property type="match status" value="1"/>
</dbReference>
<dbReference type="Pfam" id="PF13677">
    <property type="entry name" value="MotB_plug"/>
    <property type="match status" value="1"/>
</dbReference>
<evidence type="ECO:0000256" key="3">
    <source>
        <dbReference type="ARBA" id="ARBA00022475"/>
    </source>
</evidence>
<dbReference type="EMBL" id="SADE01000001">
    <property type="protein sequence ID" value="RVU39181.1"/>
    <property type="molecule type" value="Genomic_DNA"/>
</dbReference>
<evidence type="ECO:0000256" key="7">
    <source>
        <dbReference type="PROSITE-ProRule" id="PRU00473"/>
    </source>
</evidence>
<gene>
    <name evidence="11" type="ORF">EOI86_08010</name>
</gene>
<keyword evidence="4 9" id="KW-0812">Transmembrane</keyword>
<accession>A0A437QXC9</accession>
<dbReference type="GO" id="GO:0005886">
    <property type="term" value="C:plasma membrane"/>
    <property type="evidence" value="ECO:0007669"/>
    <property type="project" value="UniProtKB-SubCell"/>
</dbReference>
<comment type="caution">
    <text evidence="11">The sequence shown here is derived from an EMBL/GenBank/DDBJ whole genome shotgun (WGS) entry which is preliminary data.</text>
</comment>
<organism evidence="11 12">
    <name type="scientific">Hwanghaeella grinnelliae</name>
    <dbReference type="NCBI Taxonomy" id="2500179"/>
    <lineage>
        <taxon>Bacteria</taxon>
        <taxon>Pseudomonadati</taxon>
        <taxon>Pseudomonadota</taxon>
        <taxon>Alphaproteobacteria</taxon>
        <taxon>Rhodospirillales</taxon>
        <taxon>Rhodospirillaceae</taxon>
        <taxon>Hwanghaeella</taxon>
    </lineage>
</organism>
<keyword evidence="5 9" id="KW-1133">Transmembrane helix</keyword>